<accession>A0A6J4TPN6</accession>
<gene>
    <name evidence="1" type="ORF">AVDCRST_MAG13-3986</name>
</gene>
<evidence type="ECO:0000313" key="1">
    <source>
        <dbReference type="EMBL" id="CAA9528884.1"/>
    </source>
</evidence>
<sequence length="115" mass="12756">MAVEYLPSAVYFCTMDPWTHVTIAYRVRPERVAEHLALLGAVFDELGSTRPDGVRWDSYRVGDGTSFLDVASVRGGGRLSRLGSWSAYRSTLDERCDEPPVLTELALLGRYDGEG</sequence>
<protein>
    <submittedName>
        <fullName evidence="1">Uncharacterized protein</fullName>
    </submittedName>
</protein>
<dbReference type="AlphaFoldDB" id="A0A6J4TPN6"/>
<reference evidence="1" key="1">
    <citation type="submission" date="2020-02" db="EMBL/GenBank/DDBJ databases">
        <authorList>
            <person name="Meier V. D."/>
        </authorList>
    </citation>
    <scope>NUCLEOTIDE SEQUENCE</scope>
    <source>
        <strain evidence="1">AVDCRST_MAG13</strain>
    </source>
</reference>
<dbReference type="EMBL" id="CADCVO010000611">
    <property type="protein sequence ID" value="CAA9528884.1"/>
    <property type="molecule type" value="Genomic_DNA"/>
</dbReference>
<organism evidence="1">
    <name type="scientific">uncultured Solirubrobacteraceae bacterium</name>
    <dbReference type="NCBI Taxonomy" id="1162706"/>
    <lineage>
        <taxon>Bacteria</taxon>
        <taxon>Bacillati</taxon>
        <taxon>Actinomycetota</taxon>
        <taxon>Thermoleophilia</taxon>
        <taxon>Solirubrobacterales</taxon>
        <taxon>Solirubrobacteraceae</taxon>
        <taxon>environmental samples</taxon>
    </lineage>
</organism>
<proteinExistence type="predicted"/>
<name>A0A6J4TPN6_9ACTN</name>